<evidence type="ECO:0000256" key="1">
    <source>
        <dbReference type="ARBA" id="ARBA00022833"/>
    </source>
</evidence>
<protein>
    <submittedName>
        <fullName evidence="2">LmbE family N-acetylglucosaminyl deacetylase</fullName>
    </submittedName>
</protein>
<evidence type="ECO:0000313" key="2">
    <source>
        <dbReference type="EMBL" id="MBA8794327.1"/>
    </source>
</evidence>
<dbReference type="GO" id="GO:0016137">
    <property type="term" value="P:glycoside metabolic process"/>
    <property type="evidence" value="ECO:0007669"/>
    <property type="project" value="UniProtKB-ARBA"/>
</dbReference>
<dbReference type="SUPFAM" id="SSF102588">
    <property type="entry name" value="LmbE-like"/>
    <property type="match status" value="1"/>
</dbReference>
<dbReference type="AlphaFoldDB" id="A0A7W3ISB4"/>
<dbReference type="Pfam" id="PF02585">
    <property type="entry name" value="PIG-L"/>
    <property type="match status" value="1"/>
</dbReference>
<name>A0A7W3ISB4_9ACTN</name>
<dbReference type="InterPro" id="IPR003737">
    <property type="entry name" value="GlcNAc_PI_deacetylase-related"/>
</dbReference>
<dbReference type="RefSeq" id="WP_182559928.1">
    <property type="nucleotide sequence ID" value="NZ_JACGWT010000003.1"/>
</dbReference>
<proteinExistence type="predicted"/>
<accession>A0A7W3ISB4</accession>
<dbReference type="Gene3D" id="3.40.50.10320">
    <property type="entry name" value="LmbE-like"/>
    <property type="match status" value="1"/>
</dbReference>
<sequence length="253" mass="27258">MTETAAPAPAKLPPVAEDWERALCLVAHPDDLEWGSAAAVARWTGQGKRVVYALATSGEAGIDAIAPEECGPLREAEERQSAAVVGVDRVEFLGLPDGVVEYGVLLRALLCDAIRRHRPEIVITQNFGPRWGDDGPLNQADHIAVGRATLDAVRDAANRWVFRDQVAPGTGIEPWAGVRQVWVAGSARPTHGVDITATYDRGVASLQAHRAYIDGLSYAFDPEEFLEGLARQAATRFDAPRATLFEVIDLSDG</sequence>
<dbReference type="EMBL" id="JACGWT010000003">
    <property type="protein sequence ID" value="MBA8794327.1"/>
    <property type="molecule type" value="Genomic_DNA"/>
</dbReference>
<keyword evidence="1" id="KW-0862">Zinc</keyword>
<dbReference type="Proteomes" id="UP000523079">
    <property type="component" value="Unassembled WGS sequence"/>
</dbReference>
<reference evidence="2 3" key="1">
    <citation type="submission" date="2020-07" db="EMBL/GenBank/DDBJ databases">
        <title>Sequencing the genomes of 1000 actinobacteria strains.</title>
        <authorList>
            <person name="Klenk H.-P."/>
        </authorList>
    </citation>
    <scope>NUCLEOTIDE SEQUENCE [LARGE SCALE GENOMIC DNA]</scope>
    <source>
        <strain evidence="2 3">DSM 100723</strain>
    </source>
</reference>
<organism evidence="2 3">
    <name type="scientific">Microlunatus kandeliicorticis</name>
    <dbReference type="NCBI Taxonomy" id="1759536"/>
    <lineage>
        <taxon>Bacteria</taxon>
        <taxon>Bacillati</taxon>
        <taxon>Actinomycetota</taxon>
        <taxon>Actinomycetes</taxon>
        <taxon>Propionibacteriales</taxon>
        <taxon>Propionibacteriaceae</taxon>
        <taxon>Microlunatus</taxon>
    </lineage>
</organism>
<keyword evidence="3" id="KW-1185">Reference proteome</keyword>
<dbReference type="PANTHER" id="PTHR12993:SF28">
    <property type="entry name" value="LMBE FAMILY PROTEIN"/>
    <property type="match status" value="1"/>
</dbReference>
<dbReference type="PANTHER" id="PTHR12993">
    <property type="entry name" value="N-ACETYLGLUCOSAMINYL-PHOSPHATIDYLINOSITOL DE-N-ACETYLASE-RELATED"/>
    <property type="match status" value="1"/>
</dbReference>
<comment type="caution">
    <text evidence="2">The sequence shown here is derived from an EMBL/GenBank/DDBJ whole genome shotgun (WGS) entry which is preliminary data.</text>
</comment>
<evidence type="ECO:0000313" key="3">
    <source>
        <dbReference type="Proteomes" id="UP000523079"/>
    </source>
</evidence>
<dbReference type="InterPro" id="IPR024078">
    <property type="entry name" value="LmbE-like_dom_sf"/>
</dbReference>
<gene>
    <name evidence="2" type="ORF">FHX74_001946</name>
</gene>
<dbReference type="GO" id="GO:0016811">
    <property type="term" value="F:hydrolase activity, acting on carbon-nitrogen (but not peptide) bonds, in linear amides"/>
    <property type="evidence" value="ECO:0007669"/>
    <property type="project" value="TreeGrafter"/>
</dbReference>